<dbReference type="EMBL" id="ACYG01000031">
    <property type="protein sequence ID" value="EEV16412.1"/>
    <property type="molecule type" value="Genomic_DNA"/>
</dbReference>
<gene>
    <name evidence="1" type="ORF">CAMGR0001_2787</name>
</gene>
<evidence type="ECO:0000313" key="1">
    <source>
        <dbReference type="EMBL" id="EEV16412.1"/>
    </source>
</evidence>
<keyword evidence="2" id="KW-1185">Reference proteome</keyword>
<reference evidence="1 2" key="1">
    <citation type="submission" date="2009-07" db="EMBL/GenBank/DDBJ databases">
        <authorList>
            <person name="Madupu R."/>
            <person name="Sebastian Y."/>
            <person name="Durkin A.S."/>
            <person name="Torralba M."/>
            <person name="Methe B."/>
            <person name="Sutton G.G."/>
            <person name="Strausberg R.L."/>
            <person name="Nelson K.E."/>
        </authorList>
    </citation>
    <scope>NUCLEOTIDE SEQUENCE [LARGE SCALE GENOMIC DNA]</scope>
    <source>
        <strain evidence="1 2">RM3268</strain>
    </source>
</reference>
<dbReference type="AlphaFoldDB" id="C8PKZ7"/>
<accession>C8PKZ7</accession>
<comment type="caution">
    <text evidence="1">The sequence shown here is derived from an EMBL/GenBank/DDBJ whole genome shotgun (WGS) entry which is preliminary data.</text>
</comment>
<sequence>MERIKQVVRSKSYRGGHGADECEILYLRYRRVEFIFKAAEIVHKFRFKPVRDDCANTLRYVKFRLPRRINFIFLGRLNLKCVLLWRKFKARYLELDRVPRNFKIYRASSIRRVNLYIAFTA</sequence>
<protein>
    <submittedName>
        <fullName evidence="1">Uncharacterized protein</fullName>
    </submittedName>
</protein>
<proteinExistence type="predicted"/>
<organism evidence="1 2">
    <name type="scientific">Campylobacter gracilis RM3268</name>
    <dbReference type="NCBI Taxonomy" id="553220"/>
    <lineage>
        <taxon>Bacteria</taxon>
        <taxon>Pseudomonadati</taxon>
        <taxon>Campylobacterota</taxon>
        <taxon>Epsilonproteobacteria</taxon>
        <taxon>Campylobacterales</taxon>
        <taxon>Campylobacteraceae</taxon>
        <taxon>Campylobacter</taxon>
    </lineage>
</organism>
<evidence type="ECO:0000313" key="2">
    <source>
        <dbReference type="Proteomes" id="UP000005709"/>
    </source>
</evidence>
<name>C8PKZ7_9BACT</name>
<dbReference type="Proteomes" id="UP000005709">
    <property type="component" value="Unassembled WGS sequence"/>
</dbReference>